<dbReference type="EMBL" id="UGXK01000001">
    <property type="protein sequence ID" value="SUG70277.1"/>
    <property type="molecule type" value="Genomic_DNA"/>
</dbReference>
<proteinExistence type="predicted"/>
<evidence type="ECO:0000313" key="5">
    <source>
        <dbReference type="Proteomes" id="UP000255534"/>
    </source>
</evidence>
<name>A0A379UQ34_SALET</name>
<feature type="transmembrane region" description="Helical" evidence="1">
    <location>
        <begin position="227"/>
        <end position="247"/>
    </location>
</feature>
<keyword evidence="1" id="KW-0812">Transmembrane</keyword>
<feature type="domain" description="Zona occludens toxin N-terminal" evidence="2">
    <location>
        <begin position="2"/>
        <end position="209"/>
    </location>
</feature>
<keyword evidence="1" id="KW-1133">Transmembrane helix</keyword>
<dbReference type="EMBL" id="UGXK01000001">
    <property type="protein sequence ID" value="SUG70245.1"/>
    <property type="molecule type" value="Genomic_DNA"/>
</dbReference>
<reference evidence="3 5" key="1">
    <citation type="submission" date="2018-06" db="EMBL/GenBank/DDBJ databases">
        <authorList>
            <consortium name="Pathogen Informatics"/>
            <person name="Doyle S."/>
        </authorList>
    </citation>
    <scope>NUCLEOTIDE SEQUENCE [LARGE SCALE GENOMIC DNA]</scope>
    <source>
        <strain evidence="3 5">NCTC5798</strain>
    </source>
</reference>
<organism evidence="3 5">
    <name type="scientific">Salmonella enterica I</name>
    <dbReference type="NCBI Taxonomy" id="59201"/>
    <lineage>
        <taxon>Bacteria</taxon>
        <taxon>Pseudomonadati</taxon>
        <taxon>Pseudomonadota</taxon>
        <taxon>Gammaproteobacteria</taxon>
        <taxon>Enterobacterales</taxon>
        <taxon>Enterobacteriaceae</taxon>
        <taxon>Salmonella</taxon>
    </lineage>
</organism>
<accession>A0A379UQ34</accession>
<evidence type="ECO:0000259" key="2">
    <source>
        <dbReference type="Pfam" id="PF05707"/>
    </source>
</evidence>
<protein>
    <submittedName>
        <fullName evidence="3">Zonular occludens toxin</fullName>
    </submittedName>
</protein>
<dbReference type="Proteomes" id="UP000255534">
    <property type="component" value="Unassembled WGS sequence"/>
</dbReference>
<evidence type="ECO:0000313" key="3">
    <source>
        <dbReference type="EMBL" id="SUG70245.1"/>
    </source>
</evidence>
<dbReference type="InterPro" id="IPR027417">
    <property type="entry name" value="P-loop_NTPase"/>
</dbReference>
<evidence type="ECO:0000256" key="1">
    <source>
        <dbReference type="SAM" id="Phobius"/>
    </source>
</evidence>
<dbReference type="Pfam" id="PF05707">
    <property type="entry name" value="Zot"/>
    <property type="match status" value="1"/>
</dbReference>
<dbReference type="InterPro" id="IPR008900">
    <property type="entry name" value="Zot_N"/>
</dbReference>
<keyword evidence="1" id="KW-0472">Membrane</keyword>
<evidence type="ECO:0000313" key="4">
    <source>
        <dbReference type="EMBL" id="SUG70277.1"/>
    </source>
</evidence>
<dbReference type="AlphaFoldDB" id="A0A379UQ34"/>
<gene>
    <name evidence="3" type="primary">zot_1</name>
    <name evidence="4" type="synonym">zot_2</name>
    <name evidence="3" type="ORF">NCTC5798_01349</name>
    <name evidence="4" type="ORF">NCTC5798_01381</name>
</gene>
<dbReference type="Gene3D" id="3.40.50.300">
    <property type="entry name" value="P-loop containing nucleotide triphosphate hydrolases"/>
    <property type="match status" value="1"/>
</dbReference>
<sequence>MAVSLYMGVMGSGKTYEVVFSVIIPAVSAGRRVITNIKGINEDKIHEYCRSKFKTKQPGRVIFASTDEILKDDFFPFYSDTGSSEQKASFCEYGDLICLDELWSIWPSDSKLSEAHKRFISMHRHMTHAVSGISCDLVIINQGVDGVPRYLKERIESTYRMTKLKSLGLSKSYRVDVFSGAKTFKNNKVSTRNYQYKKAVFELYKSYETTNGMEATTDSRQNVFSSAFLWVKIVFLLLIVLVSIYSIRTVWVDIRGESVSEPKHTEPKIVLTSSEDTTKPDAPYSKHWRIAGELKSDYVSKVVLTDSNGRFRTLPANQFDGEGFTLSGIIDGETVTYFTGG</sequence>